<gene>
    <name evidence="1" type="ORF">L210DRAFT_3577782</name>
</gene>
<accession>A0AAD4BCU8</accession>
<name>A0AAD4BCU8_BOLED</name>
<comment type="caution">
    <text evidence="1">The sequence shown here is derived from an EMBL/GenBank/DDBJ whole genome shotgun (WGS) entry which is preliminary data.</text>
</comment>
<dbReference type="Proteomes" id="UP001194468">
    <property type="component" value="Unassembled WGS sequence"/>
</dbReference>
<dbReference type="EMBL" id="WHUW01000184">
    <property type="protein sequence ID" value="KAF8419043.1"/>
    <property type="molecule type" value="Genomic_DNA"/>
</dbReference>
<reference evidence="1" key="1">
    <citation type="submission" date="2019-10" db="EMBL/GenBank/DDBJ databases">
        <authorList>
            <consortium name="DOE Joint Genome Institute"/>
            <person name="Kuo A."/>
            <person name="Miyauchi S."/>
            <person name="Kiss E."/>
            <person name="Drula E."/>
            <person name="Kohler A."/>
            <person name="Sanchez-Garcia M."/>
            <person name="Andreopoulos B."/>
            <person name="Barry K.W."/>
            <person name="Bonito G."/>
            <person name="Buee M."/>
            <person name="Carver A."/>
            <person name="Chen C."/>
            <person name="Cichocki N."/>
            <person name="Clum A."/>
            <person name="Culley D."/>
            <person name="Crous P.W."/>
            <person name="Fauchery L."/>
            <person name="Girlanda M."/>
            <person name="Hayes R."/>
            <person name="Keri Z."/>
            <person name="LaButti K."/>
            <person name="Lipzen A."/>
            <person name="Lombard V."/>
            <person name="Magnuson J."/>
            <person name="Maillard F."/>
            <person name="Morin E."/>
            <person name="Murat C."/>
            <person name="Nolan M."/>
            <person name="Ohm R."/>
            <person name="Pangilinan J."/>
            <person name="Pereira M."/>
            <person name="Perotto S."/>
            <person name="Peter M."/>
            <person name="Riley R."/>
            <person name="Sitrit Y."/>
            <person name="Stielow B."/>
            <person name="Szollosi G."/>
            <person name="Zifcakova L."/>
            <person name="Stursova M."/>
            <person name="Spatafora J.W."/>
            <person name="Tedersoo L."/>
            <person name="Vaario L.-M."/>
            <person name="Yamada A."/>
            <person name="Yan M."/>
            <person name="Wang P."/>
            <person name="Xu J."/>
            <person name="Bruns T."/>
            <person name="Baldrian P."/>
            <person name="Vilgalys R."/>
            <person name="Henrissat B."/>
            <person name="Grigoriev I.V."/>
            <person name="Hibbett D."/>
            <person name="Nagy L.G."/>
            <person name="Martin F.M."/>
        </authorList>
    </citation>
    <scope>NUCLEOTIDE SEQUENCE</scope>
    <source>
        <strain evidence="1">BED1</strain>
    </source>
</reference>
<protein>
    <submittedName>
        <fullName evidence="1">Uncharacterized protein</fullName>
    </submittedName>
</protein>
<evidence type="ECO:0000313" key="1">
    <source>
        <dbReference type="EMBL" id="KAF8419043.1"/>
    </source>
</evidence>
<evidence type="ECO:0000313" key="2">
    <source>
        <dbReference type="Proteomes" id="UP001194468"/>
    </source>
</evidence>
<organism evidence="1 2">
    <name type="scientific">Boletus edulis BED1</name>
    <dbReference type="NCBI Taxonomy" id="1328754"/>
    <lineage>
        <taxon>Eukaryota</taxon>
        <taxon>Fungi</taxon>
        <taxon>Dikarya</taxon>
        <taxon>Basidiomycota</taxon>
        <taxon>Agaricomycotina</taxon>
        <taxon>Agaricomycetes</taxon>
        <taxon>Agaricomycetidae</taxon>
        <taxon>Boletales</taxon>
        <taxon>Boletineae</taxon>
        <taxon>Boletaceae</taxon>
        <taxon>Boletoideae</taxon>
        <taxon>Boletus</taxon>
    </lineage>
</organism>
<proteinExistence type="predicted"/>
<reference evidence="1" key="2">
    <citation type="journal article" date="2020" name="Nat. Commun.">
        <title>Large-scale genome sequencing of mycorrhizal fungi provides insights into the early evolution of symbiotic traits.</title>
        <authorList>
            <person name="Miyauchi S."/>
            <person name="Kiss E."/>
            <person name="Kuo A."/>
            <person name="Drula E."/>
            <person name="Kohler A."/>
            <person name="Sanchez-Garcia M."/>
            <person name="Morin E."/>
            <person name="Andreopoulos B."/>
            <person name="Barry K.W."/>
            <person name="Bonito G."/>
            <person name="Buee M."/>
            <person name="Carver A."/>
            <person name="Chen C."/>
            <person name="Cichocki N."/>
            <person name="Clum A."/>
            <person name="Culley D."/>
            <person name="Crous P.W."/>
            <person name="Fauchery L."/>
            <person name="Girlanda M."/>
            <person name="Hayes R.D."/>
            <person name="Keri Z."/>
            <person name="LaButti K."/>
            <person name="Lipzen A."/>
            <person name="Lombard V."/>
            <person name="Magnuson J."/>
            <person name="Maillard F."/>
            <person name="Murat C."/>
            <person name="Nolan M."/>
            <person name="Ohm R.A."/>
            <person name="Pangilinan J."/>
            <person name="Pereira M.F."/>
            <person name="Perotto S."/>
            <person name="Peter M."/>
            <person name="Pfister S."/>
            <person name="Riley R."/>
            <person name="Sitrit Y."/>
            <person name="Stielow J.B."/>
            <person name="Szollosi G."/>
            <person name="Zifcakova L."/>
            <person name="Stursova M."/>
            <person name="Spatafora J.W."/>
            <person name="Tedersoo L."/>
            <person name="Vaario L.M."/>
            <person name="Yamada A."/>
            <person name="Yan M."/>
            <person name="Wang P."/>
            <person name="Xu J."/>
            <person name="Bruns T."/>
            <person name="Baldrian P."/>
            <person name="Vilgalys R."/>
            <person name="Dunand C."/>
            <person name="Henrissat B."/>
            <person name="Grigoriev I.V."/>
            <person name="Hibbett D."/>
            <person name="Nagy L.G."/>
            <person name="Martin F.M."/>
        </authorList>
    </citation>
    <scope>NUCLEOTIDE SEQUENCE</scope>
    <source>
        <strain evidence="1">BED1</strain>
    </source>
</reference>
<dbReference type="AlphaFoldDB" id="A0AAD4BCU8"/>
<sequence length="94" mass="10341">MTDLNEALVFNEGTVSLHPSRILFPPGALSLAADCLYSGFMQLDMLSDIDKTASLERNALQLRPQEHPIEAFCWATSRASSMHVTFMQLGGNNV</sequence>
<feature type="non-terminal residue" evidence="1">
    <location>
        <position position="94"/>
    </location>
</feature>
<keyword evidence="2" id="KW-1185">Reference proteome</keyword>